<accession>A0ABT6G0Y4</accession>
<evidence type="ECO:0000256" key="1">
    <source>
        <dbReference type="SAM" id="SignalP"/>
    </source>
</evidence>
<reference evidence="2 3" key="1">
    <citation type="submission" date="2023-03" db="EMBL/GenBank/DDBJ databases">
        <title>Strain YYF002 represents a novel species in the genus Winogradskyella isolated from seawater.</title>
        <authorList>
            <person name="Fu Z.-Y."/>
        </authorList>
    </citation>
    <scope>NUCLEOTIDE SEQUENCE [LARGE SCALE GENOMIC DNA]</scope>
    <source>
        <strain evidence="2 3">YYF002</strain>
    </source>
</reference>
<feature type="signal peptide" evidence="1">
    <location>
        <begin position="1"/>
        <end position="21"/>
    </location>
</feature>
<sequence>MKKLFILCLLFALAMPSAGFSQNPLTKEEKVQAMYDLNKKLIKSQNFSFIATWVFGEDNRSEVAENENKITINGGNIYGPLSTLEVNKPLMLKGGLENYKTTFNDENHVITINFKIGAHVAEIEVKPTGKAFLKLENINSGQKLSYKGGLK</sequence>
<keyword evidence="3" id="KW-1185">Reference proteome</keyword>
<evidence type="ECO:0000313" key="2">
    <source>
        <dbReference type="EMBL" id="MDG4715700.1"/>
    </source>
</evidence>
<comment type="caution">
    <text evidence="2">The sequence shown here is derived from an EMBL/GenBank/DDBJ whole genome shotgun (WGS) entry which is preliminary data.</text>
</comment>
<proteinExistence type="predicted"/>
<keyword evidence="1" id="KW-0732">Signal</keyword>
<evidence type="ECO:0000313" key="3">
    <source>
        <dbReference type="Proteomes" id="UP001529085"/>
    </source>
</evidence>
<name>A0ABT6G0Y4_9FLAO</name>
<dbReference type="Pfam" id="PF14059">
    <property type="entry name" value="DUF4251"/>
    <property type="match status" value="1"/>
</dbReference>
<dbReference type="InterPro" id="IPR025347">
    <property type="entry name" value="DUF4251"/>
</dbReference>
<dbReference type="Proteomes" id="UP001529085">
    <property type="component" value="Unassembled WGS sequence"/>
</dbReference>
<feature type="chain" id="PRO_5047334416" evidence="1">
    <location>
        <begin position="22"/>
        <end position="151"/>
    </location>
</feature>
<dbReference type="EMBL" id="JARSBN010000003">
    <property type="protein sequence ID" value="MDG4715700.1"/>
    <property type="molecule type" value="Genomic_DNA"/>
</dbReference>
<dbReference type="RefSeq" id="WP_278005153.1">
    <property type="nucleotide sequence ID" value="NZ_JARSBN010000003.1"/>
</dbReference>
<dbReference type="Gene3D" id="2.40.128.410">
    <property type="match status" value="1"/>
</dbReference>
<protein>
    <submittedName>
        <fullName evidence="2">DUF4251 domain-containing protein</fullName>
    </submittedName>
</protein>
<gene>
    <name evidence="2" type="ORF">P7122_07445</name>
</gene>
<organism evidence="2 3">
    <name type="scientific">Winogradskyella marincola</name>
    <dbReference type="NCBI Taxonomy" id="3037795"/>
    <lineage>
        <taxon>Bacteria</taxon>
        <taxon>Pseudomonadati</taxon>
        <taxon>Bacteroidota</taxon>
        <taxon>Flavobacteriia</taxon>
        <taxon>Flavobacteriales</taxon>
        <taxon>Flavobacteriaceae</taxon>
        <taxon>Winogradskyella</taxon>
    </lineage>
</organism>